<evidence type="ECO:0000313" key="2">
    <source>
        <dbReference type="EMBL" id="AKV01121.1"/>
    </source>
</evidence>
<reference evidence="2 3" key="1">
    <citation type="submission" date="2015-08" db="EMBL/GenBank/DDBJ databases">
        <authorList>
            <person name="Babu N.S."/>
            <person name="Beckwith C.J."/>
            <person name="Beseler K.G."/>
            <person name="Brison A."/>
            <person name="Carone J.V."/>
            <person name="Caskin T.P."/>
            <person name="Diamond M."/>
            <person name="Durham M.E."/>
            <person name="Foxe J.M."/>
            <person name="Go M."/>
            <person name="Henderson B.A."/>
            <person name="Jones I.B."/>
            <person name="McGettigan J.A."/>
            <person name="Micheletti S.J."/>
            <person name="Nasrallah M.E."/>
            <person name="Ortiz D."/>
            <person name="Piller C.R."/>
            <person name="Privatt S.R."/>
            <person name="Schneider S.L."/>
            <person name="Sharp S."/>
            <person name="Smith T.C."/>
            <person name="Stanton J.D."/>
            <person name="Ullery H.E."/>
            <person name="Wilson R.J."/>
            <person name="Serrano M.G."/>
            <person name="Buck G."/>
            <person name="Lee V."/>
            <person name="Wang Y."/>
            <person name="Carvalho R."/>
            <person name="Voegtly L."/>
            <person name="Shi R."/>
            <person name="Duckworth R."/>
            <person name="Johnson A."/>
            <person name="Loviza R."/>
            <person name="Walstead R."/>
            <person name="Shah Z."/>
            <person name="Kiflezghi M."/>
            <person name="Wade K."/>
            <person name="Ball S.L."/>
            <person name="Bradley K.W."/>
            <person name="Asai D.J."/>
            <person name="Bowman C.A."/>
            <person name="Russell D.A."/>
            <person name="Pope W.H."/>
            <person name="Jacobs-Sera D."/>
            <person name="Hendrix R.W."/>
            <person name="Hatfull G.F."/>
        </authorList>
    </citation>
    <scope>NUCLEOTIDE SEQUENCE [LARGE SCALE GENOMIC DNA]</scope>
    <source>
        <strain evidence="2 3">DSM 27648</strain>
    </source>
</reference>
<evidence type="ECO:0000313" key="3">
    <source>
        <dbReference type="Proteomes" id="UP000064967"/>
    </source>
</evidence>
<gene>
    <name evidence="2" type="ORF">AKJ09_07784</name>
</gene>
<dbReference type="STRING" id="1391654.AKJ09_07784"/>
<keyword evidence="3" id="KW-1185">Reference proteome</keyword>
<dbReference type="KEGG" id="llu:AKJ09_07784"/>
<name>A0A0K1Q5L8_9BACT</name>
<dbReference type="EMBL" id="CP012333">
    <property type="protein sequence ID" value="AKV01121.1"/>
    <property type="molecule type" value="Genomic_DNA"/>
</dbReference>
<feature type="domain" description="IgGFc-binding protein N-terminal" evidence="1">
    <location>
        <begin position="236"/>
        <end position="558"/>
    </location>
</feature>
<dbReference type="Pfam" id="PF17517">
    <property type="entry name" value="IgGFc_binding"/>
    <property type="match status" value="1"/>
</dbReference>
<dbReference type="PANTHER" id="PTHR46534:SF1">
    <property type="entry name" value="IGGFC-BINDING PROTEIN N-TERMINAL DOMAIN-CONTAINING PROTEIN"/>
    <property type="match status" value="1"/>
</dbReference>
<dbReference type="Proteomes" id="UP000064967">
    <property type="component" value="Chromosome"/>
</dbReference>
<accession>A0A0K1Q5L8</accession>
<organism evidence="2 3">
    <name type="scientific">Labilithrix luteola</name>
    <dbReference type="NCBI Taxonomy" id="1391654"/>
    <lineage>
        <taxon>Bacteria</taxon>
        <taxon>Pseudomonadati</taxon>
        <taxon>Myxococcota</taxon>
        <taxon>Polyangia</taxon>
        <taxon>Polyangiales</taxon>
        <taxon>Labilitrichaceae</taxon>
        <taxon>Labilithrix</taxon>
    </lineage>
</organism>
<protein>
    <recommendedName>
        <fullName evidence="1">IgGFc-binding protein N-terminal domain-containing protein</fullName>
    </recommendedName>
</protein>
<dbReference type="AlphaFoldDB" id="A0A0K1Q5L8"/>
<evidence type="ECO:0000259" key="1">
    <source>
        <dbReference type="Pfam" id="PF17517"/>
    </source>
</evidence>
<sequence>MVLFGLALGFAACSSNKDGFSQDAPQLVDVDAGADVSSPPPAACEGRRCSRDLHSVIDGCTGQVLETCADDQGCASARCVTACDSAAASQGSIGCSFWSTPPDVSTFGQNSCFAAFIANTWNTPVTVTAEYGSDPLDVSNSVYKATTGADGATTYTRIEGAIPPGEVGIVFLQQGDPLPRDQHFVACPKGVNVAWHGIPIPEHQTSIYKAFHLSTNLPVSAYSMFPYGGAKSYIPSATLLVPSTSWDTNYFLVDGWKSNEGMPFVQIIAQEDNTEVRMKPSVALKEGKGVAPAPAGFTASWTINRGEVLEFAQGSSLAGSPIQTSHPVALFGGSQCSYVPSNIGACDSLHQQIAPLRQWASTYSAVPYRSRIVGLQGTPLIEEAVYWKMVAARDGTTLTYEPAPPPDAPTTLNAGESVTFTSAAPFVVKSQGNDYPFYVAVYMSGGDVYSTPGDPDFVNIVPDEQFLDHYVFFVDHTFSESVLTLVRRKDESGAFHDVSLDCAGTIAGWQPLGKDGTIEYTWVALTHNGQGVTTPAGTCSYGRHEAKSDGAFMVYVWGEDTYASYGFPAGAGSRPTSPYTVEIR</sequence>
<dbReference type="InterPro" id="IPR035234">
    <property type="entry name" value="IgGFc-bd_N"/>
</dbReference>
<proteinExistence type="predicted"/>
<dbReference type="PANTHER" id="PTHR46534">
    <property type="entry name" value="IGGFC_BINDING DOMAIN-CONTAINING PROTEIN"/>
    <property type="match status" value="1"/>
</dbReference>